<keyword evidence="1" id="KW-1133">Transmembrane helix</keyword>
<feature type="transmembrane region" description="Helical" evidence="1">
    <location>
        <begin position="91"/>
        <end position="112"/>
    </location>
</feature>
<dbReference type="EMBL" id="CP049838">
    <property type="protein sequence ID" value="QJT01378.1"/>
    <property type="molecule type" value="Genomic_DNA"/>
</dbReference>
<keyword evidence="1" id="KW-0812">Transmembrane</keyword>
<feature type="transmembrane region" description="Helical" evidence="1">
    <location>
        <begin position="16"/>
        <end position="35"/>
    </location>
</feature>
<evidence type="ECO:0000313" key="3">
    <source>
        <dbReference type="Proteomes" id="UP000502665"/>
    </source>
</evidence>
<gene>
    <name evidence="2" type="ORF">G9272_14485</name>
</gene>
<reference evidence="2" key="1">
    <citation type="submission" date="2020-03" db="EMBL/GenBank/DDBJ databases">
        <title>Molecular networking-based the target discovery of potent antiproliferative macrolactams: 5/6/7/16 polycyclic ansamycins and glycosylated trienomycin from Streptomyces cacaoi subsp. asoensis.</title>
        <authorList>
            <person name="Liu L.-L."/>
        </authorList>
    </citation>
    <scope>NUCLEOTIDE SEQUENCE [LARGE SCALE GENOMIC DNA]</scope>
    <source>
        <strain evidence="2">H2S5</strain>
    </source>
</reference>
<dbReference type="AlphaFoldDB" id="A0A6M4WMM5"/>
<dbReference type="Proteomes" id="UP000502665">
    <property type="component" value="Chromosome"/>
</dbReference>
<evidence type="ECO:0000313" key="2">
    <source>
        <dbReference type="EMBL" id="QJT01378.1"/>
    </source>
</evidence>
<protein>
    <submittedName>
        <fullName evidence="2">Uncharacterized protein</fullName>
    </submittedName>
</protein>
<keyword evidence="3" id="KW-1185">Reference proteome</keyword>
<evidence type="ECO:0000256" key="1">
    <source>
        <dbReference type="SAM" id="Phobius"/>
    </source>
</evidence>
<proteinExistence type="predicted"/>
<dbReference type="RefSeq" id="WP_171396958.1">
    <property type="nucleotide sequence ID" value="NZ_CP049838.1"/>
</dbReference>
<accession>A0A6M4WMM5</accession>
<organism evidence="2 3">
    <name type="scientific">Streptomyces asoensis</name>
    <dbReference type="NCBI Taxonomy" id="249586"/>
    <lineage>
        <taxon>Bacteria</taxon>
        <taxon>Bacillati</taxon>
        <taxon>Actinomycetota</taxon>
        <taxon>Actinomycetes</taxon>
        <taxon>Kitasatosporales</taxon>
        <taxon>Streptomycetaceae</taxon>
        <taxon>Streptomyces</taxon>
    </lineage>
</organism>
<keyword evidence="1" id="KW-0472">Membrane</keyword>
<dbReference type="PROSITE" id="PS51257">
    <property type="entry name" value="PROKAR_LIPOPROTEIN"/>
    <property type="match status" value="1"/>
</dbReference>
<name>A0A6M4WMM5_9ACTN</name>
<sequence>MAGNAVRGLKRRKPSFWLAVSVLACGGTFFTWFWGAFSGGLDVRETCVLIKGQVYDGSYRTEHWREPSQLFPLHNKCNASYDLVPFWINPMLVLLALLAVGCLIAAVVSAVARYRMSRGRLAATR</sequence>